<feature type="domain" description="Reverse transcriptase" evidence="1">
    <location>
        <begin position="517"/>
        <end position="805"/>
    </location>
</feature>
<evidence type="ECO:0000259" key="1">
    <source>
        <dbReference type="PROSITE" id="PS50878"/>
    </source>
</evidence>
<dbReference type="PANTHER" id="PTHR46890:SF50">
    <property type="entry name" value="RNA-DIRECTED DNA POLYMERASE, EUKARYOTA, REVERSE TRANSCRIPTASE ZINC-BINDING DOMAIN PROTEIN-RELATED"/>
    <property type="match status" value="1"/>
</dbReference>
<comment type="caution">
    <text evidence="2">The sequence shown here is derived from an EMBL/GenBank/DDBJ whole genome shotgun (WGS) entry which is preliminary data.</text>
</comment>
<dbReference type="AlphaFoldDB" id="A0A438E408"/>
<dbReference type="PROSITE" id="PS50878">
    <property type="entry name" value="RT_POL"/>
    <property type="match status" value="1"/>
</dbReference>
<dbReference type="InterPro" id="IPR043502">
    <property type="entry name" value="DNA/RNA_pol_sf"/>
</dbReference>
<proteinExistence type="predicted"/>
<dbReference type="EMBL" id="QGNW01001405">
    <property type="protein sequence ID" value="RVW42423.1"/>
    <property type="molecule type" value="Genomic_DNA"/>
</dbReference>
<dbReference type="InterPro" id="IPR000477">
    <property type="entry name" value="RT_dom"/>
</dbReference>
<reference evidence="2 3" key="1">
    <citation type="journal article" date="2018" name="PLoS Genet.">
        <title>Population sequencing reveals clonal diversity and ancestral inbreeding in the grapevine cultivar Chardonnay.</title>
        <authorList>
            <person name="Roach M.J."/>
            <person name="Johnson D.L."/>
            <person name="Bohlmann J."/>
            <person name="van Vuuren H.J."/>
            <person name="Jones S.J."/>
            <person name="Pretorius I.S."/>
            <person name="Schmidt S.A."/>
            <person name="Borneman A.R."/>
        </authorList>
    </citation>
    <scope>NUCLEOTIDE SEQUENCE [LARGE SCALE GENOMIC DNA]</scope>
    <source>
        <strain evidence="3">cv. Chardonnay</strain>
        <tissue evidence="2">Leaf</tissue>
    </source>
</reference>
<dbReference type="Gene3D" id="3.60.10.10">
    <property type="entry name" value="Endonuclease/exonuclease/phosphatase"/>
    <property type="match status" value="1"/>
</dbReference>
<name>A0A438E408_VITVI</name>
<dbReference type="Proteomes" id="UP000288805">
    <property type="component" value="Unassembled WGS sequence"/>
</dbReference>
<dbReference type="PANTHER" id="PTHR46890">
    <property type="entry name" value="NON-LTR RETROLELEMENT REVERSE TRANSCRIPTASE-LIKE PROTEIN-RELATED"/>
    <property type="match status" value="1"/>
</dbReference>
<dbReference type="InterPro" id="IPR052343">
    <property type="entry name" value="Retrotransposon-Effector_Assoc"/>
</dbReference>
<dbReference type="GO" id="GO:0003824">
    <property type="term" value="F:catalytic activity"/>
    <property type="evidence" value="ECO:0007669"/>
    <property type="project" value="InterPro"/>
</dbReference>
<evidence type="ECO:0000313" key="2">
    <source>
        <dbReference type="EMBL" id="RVW42423.1"/>
    </source>
</evidence>
<dbReference type="Pfam" id="PF03372">
    <property type="entry name" value="Exo_endo_phos"/>
    <property type="match status" value="1"/>
</dbReference>
<dbReference type="CDD" id="cd01650">
    <property type="entry name" value="RT_nLTR_like"/>
    <property type="match status" value="1"/>
</dbReference>
<dbReference type="InterPro" id="IPR005135">
    <property type="entry name" value="Endo/exonuclease/phosphatase"/>
</dbReference>
<dbReference type="SUPFAM" id="SSF56672">
    <property type="entry name" value="DNA/RNA polymerases"/>
    <property type="match status" value="1"/>
</dbReference>
<dbReference type="SUPFAM" id="SSF56219">
    <property type="entry name" value="DNase I-like"/>
    <property type="match status" value="1"/>
</dbReference>
<protein>
    <submittedName>
        <fullName evidence="2">Transposon TX1 uncharacterized 149 kDa protein</fullName>
    </submittedName>
</protein>
<evidence type="ECO:0000313" key="3">
    <source>
        <dbReference type="Proteomes" id="UP000288805"/>
    </source>
</evidence>
<dbReference type="InterPro" id="IPR036691">
    <property type="entry name" value="Endo/exonu/phosph_ase_sf"/>
</dbReference>
<organism evidence="2 3">
    <name type="scientific">Vitis vinifera</name>
    <name type="common">Grape</name>
    <dbReference type="NCBI Taxonomy" id="29760"/>
    <lineage>
        <taxon>Eukaryota</taxon>
        <taxon>Viridiplantae</taxon>
        <taxon>Streptophyta</taxon>
        <taxon>Embryophyta</taxon>
        <taxon>Tracheophyta</taxon>
        <taxon>Spermatophyta</taxon>
        <taxon>Magnoliopsida</taxon>
        <taxon>eudicotyledons</taxon>
        <taxon>Gunneridae</taxon>
        <taxon>Pentapetalae</taxon>
        <taxon>rosids</taxon>
        <taxon>Vitales</taxon>
        <taxon>Vitaceae</taxon>
        <taxon>Viteae</taxon>
        <taxon>Vitis</taxon>
    </lineage>
</organism>
<gene>
    <name evidence="2" type="primary">YTX2_43</name>
    <name evidence="2" type="ORF">CK203_070909</name>
</gene>
<sequence>MGPSAARGTPERCSITDECFLEEASRYSLLKPSTVCVWGGRASSSSSPFSGMGGSLLEMEERCGHEVILKETEEGLSINPLSMRPAEERMGEKSTSGFFPLKEGRKEWGEEEENDMESWNYSYLAKFCHCLGMPTKGCERDILKLLHKMRDRRDRSENLSRKKRKGQRTSRFDRELKKLEWSVNYSGSGGDRGFSVSPGNKIAGDDECNCEEFRGRKMSGMGGFEFKGCGGEGGGVLDNRVLQLEEMEVGNYSVSCRFKNVEDGFCWAFSGVYGPFVKVEKEEFLSELGAIKGRWNEPCCVAGDFNMIRFPSERSRGGRLSPSMRRFTEVIEELELRDLPLQGGMFTWSGGFNNLLKSRIDRFLISEDWEAHFRECIQGVLARPVSNHSPIILDGGRMRRGPTPFRFENMWLKEEGFKEIKVKKQEAWNSLDFWDKEERVRELSLEEEEARKEAREMYKKWVLLEETSWRQKSKEIWLKEGDKIQGGWKPRIDALMFERLEEGDVEGLEKPFTEEEVFRALSGCCGEKALGPDVLIPKKGGVEDLKDFRPISLVGGLYKWLAKVLANRMKGVLAKVISTSQNAFVEGRKIMDAVLVANEAIDSIVKSNRGAILCKLDIEKAYDHVDWDFLLAVMEKMGFGERWYRWIKWCLSTVRYSVMVNGSPTGFFQSSRGLRQGDLLSSYLFIVVMEAFSVLIKKLVEAENVDELADEFGYRVGKLPSTYLGMQLGALFKSVAAWDGIEERFRKKLATWKRQYISKGGRITLVRSTLSNLPIYFMSIFQMPRVVRIRLEKIQKDFLWGGGALVQSHI</sequence>
<dbReference type="Pfam" id="PF00078">
    <property type="entry name" value="RVT_1"/>
    <property type="match status" value="1"/>
</dbReference>
<accession>A0A438E408</accession>